<comment type="function">
    <text evidence="7">Involved in rRNA-processing at A0, A1 and A2 sites and negatively regulates telomerase.</text>
</comment>
<dbReference type="AlphaFoldDB" id="A0A9P4NPZ0"/>
<accession>A0A9P4NPZ0</accession>
<feature type="compositionally biased region" description="Basic residues" evidence="8">
    <location>
        <begin position="248"/>
        <end position="273"/>
    </location>
</feature>
<organism evidence="10 11">
    <name type="scientific">Tothia fuscella</name>
    <dbReference type="NCBI Taxonomy" id="1048955"/>
    <lineage>
        <taxon>Eukaryota</taxon>
        <taxon>Fungi</taxon>
        <taxon>Dikarya</taxon>
        <taxon>Ascomycota</taxon>
        <taxon>Pezizomycotina</taxon>
        <taxon>Dothideomycetes</taxon>
        <taxon>Pleosporomycetidae</taxon>
        <taxon>Venturiales</taxon>
        <taxon>Cylindrosympodiaceae</taxon>
        <taxon>Tothia</taxon>
    </lineage>
</organism>
<evidence type="ECO:0000256" key="1">
    <source>
        <dbReference type="ARBA" id="ARBA00004604"/>
    </source>
</evidence>
<feature type="region of interest" description="Disordered" evidence="8">
    <location>
        <begin position="1"/>
        <end position="24"/>
    </location>
</feature>
<protein>
    <recommendedName>
        <fullName evidence="6">PinX1-related protein 1</fullName>
    </recommendedName>
</protein>
<evidence type="ECO:0000256" key="6">
    <source>
        <dbReference type="ARBA" id="ARBA00041961"/>
    </source>
</evidence>
<dbReference type="PANTHER" id="PTHR23149">
    <property type="entry name" value="G PATCH DOMAIN CONTAINING PROTEIN"/>
    <property type="match status" value="1"/>
</dbReference>
<gene>
    <name evidence="10" type="ORF">EJ08DRAFT_734648</name>
</gene>
<dbReference type="GO" id="GO:0006364">
    <property type="term" value="P:rRNA processing"/>
    <property type="evidence" value="ECO:0007669"/>
    <property type="project" value="UniProtKB-KW"/>
</dbReference>
<evidence type="ECO:0000256" key="5">
    <source>
        <dbReference type="ARBA" id="ARBA00038007"/>
    </source>
</evidence>
<evidence type="ECO:0000256" key="7">
    <source>
        <dbReference type="ARBA" id="ARBA00043878"/>
    </source>
</evidence>
<feature type="domain" description="G-patch" evidence="9">
    <location>
        <begin position="25"/>
        <end position="79"/>
    </location>
</feature>
<dbReference type="PANTHER" id="PTHR23149:SF31">
    <property type="entry name" value="PROTEIN PXR1"/>
    <property type="match status" value="1"/>
</dbReference>
<dbReference type="EMBL" id="MU007043">
    <property type="protein sequence ID" value="KAF2429925.1"/>
    <property type="molecule type" value="Genomic_DNA"/>
</dbReference>
<evidence type="ECO:0000313" key="11">
    <source>
        <dbReference type="Proteomes" id="UP000800235"/>
    </source>
</evidence>
<proteinExistence type="inferred from homology"/>
<sequence length="334" mass="36913">MGLSAPKNRNKLSQDPNNTAWSKSTDRFGHKILTQQGWAPGDTLGVKNASHSDHYTKASHSHIRVMLRDDNMGLGASKRGNAEQFGLDMFAGLLGRLNGKSETLLEKEQAGRRDAMLSTLASQRYGSTRFVSGGFLVGEKIEKTAEDVVIGVEAVTVTVSQQSSDSEGKKRKRNVEVTGDDVVTKTKRSRKKLNAAEEEIDEKAEKKSKKEKRRKRHEQETDAAVEEEKAEVSVSLRASSGADEKAERRRQKAERKAQRAAKRLKKEQRRKSKAGAGAEETSSDSDTSTPEVSTAPPPAARGRAFVRSRYITQKRKACMDPTALREIFMVKTPS</sequence>
<dbReference type="GO" id="GO:0005730">
    <property type="term" value="C:nucleolus"/>
    <property type="evidence" value="ECO:0007669"/>
    <property type="project" value="UniProtKB-SubCell"/>
</dbReference>
<evidence type="ECO:0000256" key="4">
    <source>
        <dbReference type="ARBA" id="ARBA00023242"/>
    </source>
</evidence>
<dbReference type="OrthoDB" id="29523at2759"/>
<evidence type="ECO:0000256" key="8">
    <source>
        <dbReference type="SAM" id="MobiDB-lite"/>
    </source>
</evidence>
<feature type="compositionally biased region" description="Basic residues" evidence="8">
    <location>
        <begin position="206"/>
        <end position="216"/>
    </location>
</feature>
<evidence type="ECO:0000313" key="10">
    <source>
        <dbReference type="EMBL" id="KAF2429925.1"/>
    </source>
</evidence>
<dbReference type="InterPro" id="IPR050656">
    <property type="entry name" value="PINX1"/>
</dbReference>
<feature type="compositionally biased region" description="Polar residues" evidence="8">
    <location>
        <begin position="11"/>
        <end position="23"/>
    </location>
</feature>
<comment type="subcellular location">
    <subcellularLocation>
        <location evidence="1">Nucleus</location>
        <location evidence="1">Nucleolus</location>
    </subcellularLocation>
</comment>
<evidence type="ECO:0000256" key="2">
    <source>
        <dbReference type="ARBA" id="ARBA00022517"/>
    </source>
</evidence>
<dbReference type="InterPro" id="IPR000467">
    <property type="entry name" value="G_patch_dom"/>
</dbReference>
<dbReference type="PROSITE" id="PS50174">
    <property type="entry name" value="G_PATCH"/>
    <property type="match status" value="1"/>
</dbReference>
<evidence type="ECO:0000259" key="9">
    <source>
        <dbReference type="PROSITE" id="PS50174"/>
    </source>
</evidence>
<dbReference type="Proteomes" id="UP000800235">
    <property type="component" value="Unassembled WGS sequence"/>
</dbReference>
<feature type="compositionally biased region" description="Low complexity" evidence="8">
    <location>
        <begin position="284"/>
        <end position="294"/>
    </location>
</feature>
<comment type="caution">
    <text evidence="10">The sequence shown here is derived from an EMBL/GenBank/DDBJ whole genome shotgun (WGS) entry which is preliminary data.</text>
</comment>
<keyword evidence="11" id="KW-1185">Reference proteome</keyword>
<feature type="region of interest" description="Disordered" evidence="8">
    <location>
        <begin position="159"/>
        <end position="307"/>
    </location>
</feature>
<dbReference type="GO" id="GO:0003676">
    <property type="term" value="F:nucleic acid binding"/>
    <property type="evidence" value="ECO:0007669"/>
    <property type="project" value="InterPro"/>
</dbReference>
<reference evidence="10" key="1">
    <citation type="journal article" date="2020" name="Stud. Mycol.">
        <title>101 Dothideomycetes genomes: a test case for predicting lifestyles and emergence of pathogens.</title>
        <authorList>
            <person name="Haridas S."/>
            <person name="Albert R."/>
            <person name="Binder M."/>
            <person name="Bloem J."/>
            <person name="Labutti K."/>
            <person name="Salamov A."/>
            <person name="Andreopoulos B."/>
            <person name="Baker S."/>
            <person name="Barry K."/>
            <person name="Bills G."/>
            <person name="Bluhm B."/>
            <person name="Cannon C."/>
            <person name="Castanera R."/>
            <person name="Culley D."/>
            <person name="Daum C."/>
            <person name="Ezra D."/>
            <person name="Gonzalez J."/>
            <person name="Henrissat B."/>
            <person name="Kuo A."/>
            <person name="Liang C."/>
            <person name="Lipzen A."/>
            <person name="Lutzoni F."/>
            <person name="Magnuson J."/>
            <person name="Mondo S."/>
            <person name="Nolan M."/>
            <person name="Ohm R."/>
            <person name="Pangilinan J."/>
            <person name="Park H.-J."/>
            <person name="Ramirez L."/>
            <person name="Alfaro M."/>
            <person name="Sun H."/>
            <person name="Tritt A."/>
            <person name="Yoshinaga Y."/>
            <person name="Zwiers L.-H."/>
            <person name="Turgeon B."/>
            <person name="Goodwin S."/>
            <person name="Spatafora J."/>
            <person name="Crous P."/>
            <person name="Grigoriev I."/>
        </authorList>
    </citation>
    <scope>NUCLEOTIDE SEQUENCE</scope>
    <source>
        <strain evidence="10">CBS 130266</strain>
    </source>
</reference>
<keyword evidence="2" id="KW-0690">Ribosome biogenesis</keyword>
<dbReference type="Pfam" id="PF01585">
    <property type="entry name" value="G-patch"/>
    <property type="match status" value="1"/>
</dbReference>
<name>A0A9P4NPZ0_9PEZI</name>
<keyword evidence="4" id="KW-0539">Nucleus</keyword>
<comment type="similarity">
    <text evidence="5">Belongs to the PINX1 family.</text>
</comment>
<evidence type="ECO:0000256" key="3">
    <source>
        <dbReference type="ARBA" id="ARBA00022552"/>
    </source>
</evidence>
<keyword evidence="3" id="KW-0698">rRNA processing</keyword>